<evidence type="ECO:0000259" key="11">
    <source>
        <dbReference type="PROSITE" id="PS00907"/>
    </source>
</evidence>
<comment type="catalytic activity">
    <reaction evidence="8">
        <text>uroporphyrinogen III + 4 H(+) = coproporphyrinogen III + 4 CO2</text>
        <dbReference type="Rhea" id="RHEA:19865"/>
        <dbReference type="ChEBI" id="CHEBI:15378"/>
        <dbReference type="ChEBI" id="CHEBI:16526"/>
        <dbReference type="ChEBI" id="CHEBI:57308"/>
        <dbReference type="ChEBI" id="CHEBI:57309"/>
        <dbReference type="EC" id="4.1.1.37"/>
    </reaction>
</comment>
<dbReference type="SUPFAM" id="SSF51726">
    <property type="entry name" value="UROD/MetE-like"/>
    <property type="match status" value="1"/>
</dbReference>
<name>A0A7C5SW63_9AQUI</name>
<dbReference type="EMBL" id="DSAC01000035">
    <property type="protein sequence ID" value="HHO73561.1"/>
    <property type="molecule type" value="Genomic_DNA"/>
</dbReference>
<dbReference type="AlphaFoldDB" id="A0A7C5SW63"/>
<evidence type="ECO:0000256" key="1">
    <source>
        <dbReference type="ARBA" id="ARBA00004804"/>
    </source>
</evidence>
<proteinExistence type="inferred from homology"/>
<dbReference type="PROSITE" id="PS00906">
    <property type="entry name" value="UROD_1"/>
    <property type="match status" value="1"/>
</dbReference>
<dbReference type="GO" id="GO:0004853">
    <property type="term" value="F:uroporphyrinogen decarboxylase activity"/>
    <property type="evidence" value="ECO:0007669"/>
    <property type="project" value="UniProtKB-UniRule"/>
</dbReference>
<accession>A0A7C5SW63</accession>
<dbReference type="PANTHER" id="PTHR21091:SF169">
    <property type="entry name" value="UROPORPHYRINOGEN DECARBOXYLASE"/>
    <property type="match status" value="1"/>
</dbReference>
<evidence type="ECO:0000256" key="2">
    <source>
        <dbReference type="ARBA" id="ARBA00009935"/>
    </source>
</evidence>
<organism evidence="12">
    <name type="scientific">Thermocrinis ruber</name>
    <dbReference type="NCBI Taxonomy" id="75906"/>
    <lineage>
        <taxon>Bacteria</taxon>
        <taxon>Pseudomonadati</taxon>
        <taxon>Aquificota</taxon>
        <taxon>Aquificia</taxon>
        <taxon>Aquificales</taxon>
        <taxon>Aquificaceae</taxon>
        <taxon>Thermocrinis</taxon>
    </lineage>
</organism>
<comment type="pathway">
    <text evidence="1 8">Porphyrin-containing compound metabolism; protoporphyrin-IX biosynthesis; coproporphyrinogen-III from 5-aminolevulinate: step 4/4.</text>
</comment>
<comment type="similarity">
    <text evidence="2 9">Belongs to the uroporphyrinogen decarboxylase family.</text>
</comment>
<feature type="domain" description="Uroporphyrinogen decarboxylase (URO-D)" evidence="10">
    <location>
        <begin position="19"/>
        <end position="28"/>
    </location>
</feature>
<gene>
    <name evidence="12" type="primary">hemE</name>
    <name evidence="12" type="ORF">ENN04_02870</name>
</gene>
<keyword evidence="6 8" id="KW-0627">Porphyrin biosynthesis</keyword>
<dbReference type="InterPro" id="IPR006361">
    <property type="entry name" value="Uroporphyrinogen_deCO2ase_HemE"/>
</dbReference>
<evidence type="ECO:0000256" key="8">
    <source>
        <dbReference type="RuleBase" id="RU000554"/>
    </source>
</evidence>
<evidence type="ECO:0000256" key="3">
    <source>
        <dbReference type="ARBA" id="ARBA00012288"/>
    </source>
</evidence>
<dbReference type="InterPro" id="IPR000257">
    <property type="entry name" value="Uroporphyrinogen_deCOase"/>
</dbReference>
<sequence>MLRMLLLKSLSGERIERFPVWLMRQAGRYMPQYRELRAKEKDFLSFCKNVELAVKVSLLPLELLDVDAIIIFSDILVPLEPMGINVRFEEGEGPHLEWDGNVKALRKITSRDTEFVNEIIKEVKRSQDRVPVIGFCGAPWTLFAYAVEGKGKADFKKAKLFMWERREEYLEFLGLLSENLVEYLKGQVKAGADLVQVFDSWLMHMPYEDLKEYAVLLKVFFERLKRELGVPIIYFYRGSGEYLELLRHVPVDAFSVDWTVDMFSWMEKENRAFQGNIDPSILYCTEDVIQRKVLEFLKRVPRKTKYVFNLGHGLSPDMELKKVKLLVDTVKGYRVG</sequence>
<keyword evidence="5 8" id="KW-0456">Lyase</keyword>
<dbReference type="GO" id="GO:0006782">
    <property type="term" value="P:protoporphyrinogen IX biosynthetic process"/>
    <property type="evidence" value="ECO:0007669"/>
    <property type="project" value="UniProtKB-UniPathway"/>
</dbReference>
<comment type="caution">
    <text evidence="12">The sequence shown here is derived from an EMBL/GenBank/DDBJ whole genome shotgun (WGS) entry which is preliminary data.</text>
</comment>
<dbReference type="PANTHER" id="PTHR21091">
    <property type="entry name" value="METHYLTETRAHYDROFOLATE:HOMOCYSTEINE METHYLTRANSFERASE RELATED"/>
    <property type="match status" value="1"/>
</dbReference>
<dbReference type="Gene3D" id="3.20.20.210">
    <property type="match status" value="1"/>
</dbReference>
<dbReference type="PROSITE" id="PS00907">
    <property type="entry name" value="UROD_2"/>
    <property type="match status" value="1"/>
</dbReference>
<evidence type="ECO:0000313" key="12">
    <source>
        <dbReference type="EMBL" id="HHO73561.1"/>
    </source>
</evidence>
<keyword evidence="4 8" id="KW-0210">Decarboxylase</keyword>
<dbReference type="Pfam" id="PF01208">
    <property type="entry name" value="URO-D"/>
    <property type="match status" value="1"/>
</dbReference>
<dbReference type="NCBIfam" id="TIGR01464">
    <property type="entry name" value="hemE"/>
    <property type="match status" value="1"/>
</dbReference>
<evidence type="ECO:0000256" key="4">
    <source>
        <dbReference type="ARBA" id="ARBA00022793"/>
    </source>
</evidence>
<evidence type="ECO:0000256" key="6">
    <source>
        <dbReference type="ARBA" id="ARBA00023244"/>
    </source>
</evidence>
<protein>
    <recommendedName>
        <fullName evidence="3 7">Uroporphyrinogen decarboxylase</fullName>
        <ecNumber evidence="3 7">4.1.1.37</ecNumber>
    </recommendedName>
</protein>
<dbReference type="EC" id="4.1.1.37" evidence="3 7"/>
<dbReference type="UniPathway" id="UPA00251">
    <property type="reaction ID" value="UER00321"/>
</dbReference>
<evidence type="ECO:0000259" key="10">
    <source>
        <dbReference type="PROSITE" id="PS00906"/>
    </source>
</evidence>
<dbReference type="CDD" id="cd00717">
    <property type="entry name" value="URO-D"/>
    <property type="match status" value="1"/>
</dbReference>
<evidence type="ECO:0000256" key="5">
    <source>
        <dbReference type="ARBA" id="ARBA00023239"/>
    </source>
</evidence>
<dbReference type="InterPro" id="IPR038071">
    <property type="entry name" value="UROD/MetE-like_sf"/>
</dbReference>
<feature type="domain" description="Uroporphyrinogen decarboxylase (URO-D)" evidence="11">
    <location>
        <begin position="133"/>
        <end position="149"/>
    </location>
</feature>
<evidence type="ECO:0000256" key="9">
    <source>
        <dbReference type="RuleBase" id="RU004169"/>
    </source>
</evidence>
<reference evidence="12" key="1">
    <citation type="journal article" date="2020" name="mSystems">
        <title>Genome- and Community-Level Interaction Insights into Carbon Utilization and Element Cycling Functions of Hydrothermarchaeota in Hydrothermal Sediment.</title>
        <authorList>
            <person name="Zhou Z."/>
            <person name="Liu Y."/>
            <person name="Xu W."/>
            <person name="Pan J."/>
            <person name="Luo Z.H."/>
            <person name="Li M."/>
        </authorList>
    </citation>
    <scope>NUCLEOTIDE SEQUENCE [LARGE SCALE GENOMIC DNA]</scope>
    <source>
        <strain evidence="12">SpSt-114</strain>
    </source>
</reference>
<evidence type="ECO:0000256" key="7">
    <source>
        <dbReference type="NCBIfam" id="TIGR01464"/>
    </source>
</evidence>
<dbReference type="GO" id="GO:0005829">
    <property type="term" value="C:cytosol"/>
    <property type="evidence" value="ECO:0007669"/>
    <property type="project" value="TreeGrafter"/>
</dbReference>